<dbReference type="PANTHER" id="PTHR43791">
    <property type="entry name" value="PERMEASE-RELATED"/>
    <property type="match status" value="1"/>
</dbReference>
<protein>
    <submittedName>
        <fullName evidence="8">Uncharacterized protein</fullName>
    </submittedName>
</protein>
<keyword evidence="9" id="KW-1185">Reference proteome</keyword>
<dbReference type="GO" id="GO:0016020">
    <property type="term" value="C:membrane"/>
    <property type="evidence" value="ECO:0007669"/>
    <property type="project" value="UniProtKB-SubCell"/>
</dbReference>
<dbReference type="SUPFAM" id="SSF103473">
    <property type="entry name" value="MFS general substrate transporter"/>
    <property type="match status" value="1"/>
</dbReference>
<evidence type="ECO:0000256" key="5">
    <source>
        <dbReference type="ARBA" id="ARBA00023136"/>
    </source>
</evidence>
<feature type="transmembrane region" description="Helical" evidence="7">
    <location>
        <begin position="443"/>
        <end position="465"/>
    </location>
</feature>
<dbReference type="Proteomes" id="UP001280581">
    <property type="component" value="Unassembled WGS sequence"/>
</dbReference>
<evidence type="ECO:0000256" key="4">
    <source>
        <dbReference type="ARBA" id="ARBA00022989"/>
    </source>
</evidence>
<dbReference type="AlphaFoldDB" id="A0AAN6LZ16"/>
<dbReference type="InterPro" id="IPR036259">
    <property type="entry name" value="MFS_trans_sf"/>
</dbReference>
<keyword evidence="4 7" id="KW-1133">Transmembrane helix</keyword>
<evidence type="ECO:0000313" key="8">
    <source>
        <dbReference type="EMBL" id="KAK3207975.1"/>
    </source>
</evidence>
<keyword evidence="2" id="KW-0813">Transport</keyword>
<comment type="subcellular location">
    <subcellularLocation>
        <location evidence="1">Membrane</location>
        <topology evidence="1">Multi-pass membrane protein</topology>
    </subcellularLocation>
</comment>
<feature type="region of interest" description="Disordered" evidence="6">
    <location>
        <begin position="1"/>
        <end position="24"/>
    </location>
</feature>
<dbReference type="GO" id="GO:0022857">
    <property type="term" value="F:transmembrane transporter activity"/>
    <property type="evidence" value="ECO:0007669"/>
    <property type="project" value="InterPro"/>
</dbReference>
<dbReference type="PANTHER" id="PTHR43791:SF36">
    <property type="entry name" value="TRANSPORTER, PUTATIVE (AFU_ORTHOLOGUE AFUA_6G08340)-RELATED"/>
    <property type="match status" value="1"/>
</dbReference>
<feature type="transmembrane region" description="Helical" evidence="7">
    <location>
        <begin position="57"/>
        <end position="74"/>
    </location>
</feature>
<evidence type="ECO:0000256" key="3">
    <source>
        <dbReference type="ARBA" id="ARBA00022692"/>
    </source>
</evidence>
<name>A0AAN6LZ16_9PLEO</name>
<evidence type="ECO:0000256" key="2">
    <source>
        <dbReference type="ARBA" id="ARBA00022448"/>
    </source>
</evidence>
<evidence type="ECO:0000313" key="9">
    <source>
        <dbReference type="Proteomes" id="UP001280581"/>
    </source>
</evidence>
<evidence type="ECO:0000256" key="6">
    <source>
        <dbReference type="SAM" id="MobiDB-lite"/>
    </source>
</evidence>
<feature type="transmembrane region" description="Helical" evidence="7">
    <location>
        <begin position="289"/>
        <end position="308"/>
    </location>
</feature>
<accession>A0AAN6LZ16</accession>
<feature type="transmembrane region" description="Helical" evidence="7">
    <location>
        <begin position="413"/>
        <end position="431"/>
    </location>
</feature>
<feature type="transmembrane region" description="Helical" evidence="7">
    <location>
        <begin position="157"/>
        <end position="177"/>
    </location>
</feature>
<keyword evidence="3 7" id="KW-0812">Transmembrane</keyword>
<feature type="transmembrane region" description="Helical" evidence="7">
    <location>
        <begin position="100"/>
        <end position="119"/>
    </location>
</feature>
<dbReference type="EMBL" id="WVTA01000008">
    <property type="protein sequence ID" value="KAK3207975.1"/>
    <property type="molecule type" value="Genomic_DNA"/>
</dbReference>
<evidence type="ECO:0000256" key="7">
    <source>
        <dbReference type="SAM" id="Phobius"/>
    </source>
</evidence>
<reference evidence="8 9" key="1">
    <citation type="submission" date="2021-02" db="EMBL/GenBank/DDBJ databases">
        <title>Genome assembly of Pseudopithomyces chartarum.</title>
        <authorList>
            <person name="Jauregui R."/>
            <person name="Singh J."/>
            <person name="Voisey C."/>
        </authorList>
    </citation>
    <scope>NUCLEOTIDE SEQUENCE [LARGE SCALE GENOMIC DNA]</scope>
    <source>
        <strain evidence="8 9">AGR01</strain>
    </source>
</reference>
<dbReference type="FunFam" id="1.20.1250.20:FF:000013">
    <property type="entry name" value="MFS general substrate transporter"/>
    <property type="match status" value="1"/>
</dbReference>
<feature type="transmembrane region" description="Helical" evidence="7">
    <location>
        <begin position="379"/>
        <end position="401"/>
    </location>
</feature>
<feature type="transmembrane region" description="Helical" evidence="7">
    <location>
        <begin position="328"/>
        <end position="345"/>
    </location>
</feature>
<dbReference type="Pfam" id="PF07690">
    <property type="entry name" value="MFS_1"/>
    <property type="match status" value="1"/>
</dbReference>
<dbReference type="InterPro" id="IPR011701">
    <property type="entry name" value="MFS"/>
</dbReference>
<sequence length="508" mass="55832">MGLFAKQDGTARMQDDSLQNGENSVKNIDKAEQDIGLGSRIRTQIDPELERRVRRKLDWHIIPLVSTLYLLAFLDRSNIGNARIAGMSEDLDLDGGKYDWLLTIFYISYIVFEFQAIMWKVVPPHRWAAFVVFGWGLVSTVQAAIHSWEAEMALRFFMGLTEAGYGPGIPYLLSFFYLREELGLRAGMFLSAAPLANTFAGALAYGITSGSPGIAKWRVLFLVEGLPTIVMAAVAWFCLPDSPEQARFLSEEEKAVVMARGVRQAGAATRVGGVEWKEFWSGLADPKGWILGLMYFSCNVSFSSLPVFLPTILKDMGFSAINAQGLTAPPFFLSFLVTITTAYIADRTQQRGLMLMVLTVVGGTGYVILAAATSVGARYFGVFMAAAGIFPAIANILPWVLNNQGSDTRRGAGIVLLNVVGQCGPLLGTRLYPADEGPFYVKGQAVCAAFMFFTTLLVVVLRTLLARENRKLDKEYGTLAQQKQARMEGSREGAVGVENYGPMFRYVL</sequence>
<comment type="caution">
    <text evidence="8">The sequence shown here is derived from an EMBL/GenBank/DDBJ whole genome shotgun (WGS) entry which is preliminary data.</text>
</comment>
<dbReference type="Gene3D" id="1.20.1250.20">
    <property type="entry name" value="MFS general substrate transporter like domains"/>
    <property type="match status" value="2"/>
</dbReference>
<keyword evidence="5 7" id="KW-0472">Membrane</keyword>
<feature type="transmembrane region" description="Helical" evidence="7">
    <location>
        <begin position="126"/>
        <end position="145"/>
    </location>
</feature>
<feature type="transmembrane region" description="Helical" evidence="7">
    <location>
        <begin position="352"/>
        <end position="373"/>
    </location>
</feature>
<dbReference type="FunFam" id="1.20.1250.20:FF:000018">
    <property type="entry name" value="MFS transporter permease"/>
    <property type="match status" value="1"/>
</dbReference>
<evidence type="ECO:0000256" key="1">
    <source>
        <dbReference type="ARBA" id="ARBA00004141"/>
    </source>
</evidence>
<proteinExistence type="predicted"/>
<organism evidence="8 9">
    <name type="scientific">Pseudopithomyces chartarum</name>
    <dbReference type="NCBI Taxonomy" id="1892770"/>
    <lineage>
        <taxon>Eukaryota</taxon>
        <taxon>Fungi</taxon>
        <taxon>Dikarya</taxon>
        <taxon>Ascomycota</taxon>
        <taxon>Pezizomycotina</taxon>
        <taxon>Dothideomycetes</taxon>
        <taxon>Pleosporomycetidae</taxon>
        <taxon>Pleosporales</taxon>
        <taxon>Massarineae</taxon>
        <taxon>Didymosphaeriaceae</taxon>
        <taxon>Pseudopithomyces</taxon>
    </lineage>
</organism>
<feature type="transmembrane region" description="Helical" evidence="7">
    <location>
        <begin position="189"/>
        <end position="207"/>
    </location>
</feature>
<gene>
    <name evidence="8" type="ORF">GRF29_96g1062013</name>
</gene>
<feature type="transmembrane region" description="Helical" evidence="7">
    <location>
        <begin position="219"/>
        <end position="239"/>
    </location>
</feature>